<evidence type="ECO:0000256" key="1">
    <source>
        <dbReference type="SAM" id="Phobius"/>
    </source>
</evidence>
<evidence type="ECO:0000313" key="2">
    <source>
        <dbReference type="EMBL" id="POR38550.1"/>
    </source>
</evidence>
<dbReference type="AlphaFoldDB" id="A0A2S4L7Y7"/>
<name>A0A2S4L7Y7_9HYPO</name>
<keyword evidence="1" id="KW-0812">Transmembrane</keyword>
<keyword evidence="1" id="KW-1133">Transmembrane helix</keyword>
<keyword evidence="1" id="KW-0472">Membrane</keyword>
<evidence type="ECO:0000313" key="3">
    <source>
        <dbReference type="Proteomes" id="UP000237481"/>
    </source>
</evidence>
<keyword evidence="3" id="KW-1185">Reference proteome</keyword>
<accession>A0A2S4L7Y7</accession>
<sequence length="90" mass="9715">MELRRCVCVHIASCGHGGTGVVGSVSVLCVRALLVPVARLLYNYVLITIDTSCPAGWSLAPNRRAQRARQVLVCQFARAHLTSLPLPAYP</sequence>
<gene>
    <name evidence="2" type="ORF">TPAR_01238</name>
</gene>
<proteinExistence type="predicted"/>
<comment type="caution">
    <text evidence="2">The sequence shown here is derived from an EMBL/GenBank/DDBJ whole genome shotgun (WGS) entry which is preliminary data.</text>
</comment>
<dbReference type="Proteomes" id="UP000237481">
    <property type="component" value="Unassembled WGS sequence"/>
</dbReference>
<organism evidence="2 3">
    <name type="scientific">Tolypocladium paradoxum</name>
    <dbReference type="NCBI Taxonomy" id="94208"/>
    <lineage>
        <taxon>Eukaryota</taxon>
        <taxon>Fungi</taxon>
        <taxon>Dikarya</taxon>
        <taxon>Ascomycota</taxon>
        <taxon>Pezizomycotina</taxon>
        <taxon>Sordariomycetes</taxon>
        <taxon>Hypocreomycetidae</taxon>
        <taxon>Hypocreales</taxon>
        <taxon>Ophiocordycipitaceae</taxon>
        <taxon>Tolypocladium</taxon>
    </lineage>
</organism>
<feature type="transmembrane region" description="Helical" evidence="1">
    <location>
        <begin position="7"/>
        <end position="34"/>
    </location>
</feature>
<protein>
    <submittedName>
        <fullName evidence="2">Uncharacterized protein</fullName>
    </submittedName>
</protein>
<reference evidence="2 3" key="1">
    <citation type="submission" date="2018-01" db="EMBL/GenBank/DDBJ databases">
        <title>Harnessing the power of phylogenomics to disentangle the directionality and signatures of interkingdom host jumping in the parasitic fungal genus Tolypocladium.</title>
        <authorList>
            <person name="Quandt C.A."/>
            <person name="Patterson W."/>
            <person name="Spatafora J.W."/>
        </authorList>
    </citation>
    <scope>NUCLEOTIDE SEQUENCE [LARGE SCALE GENOMIC DNA]</scope>
    <source>
        <strain evidence="2 3">NRBC 100945</strain>
    </source>
</reference>
<dbReference type="EMBL" id="PKSG01000128">
    <property type="protein sequence ID" value="POR38550.1"/>
    <property type="molecule type" value="Genomic_DNA"/>
</dbReference>